<feature type="compositionally biased region" description="Acidic residues" evidence="1">
    <location>
        <begin position="176"/>
        <end position="198"/>
    </location>
</feature>
<evidence type="ECO:0000256" key="2">
    <source>
        <dbReference type="SAM" id="SignalP"/>
    </source>
</evidence>
<proteinExistence type="predicted"/>
<feature type="region of interest" description="Disordered" evidence="1">
    <location>
        <begin position="159"/>
        <end position="300"/>
    </location>
</feature>
<dbReference type="PROSITE" id="PS51257">
    <property type="entry name" value="PROKAR_LIPOPROTEIN"/>
    <property type="match status" value="1"/>
</dbReference>
<reference evidence="3 4" key="1">
    <citation type="submission" date="2023-05" db="EMBL/GenBank/DDBJ databases">
        <title>Marinobacter albus sp. nov., a marine bacterium isolated from sand in a coastal intertidal zone of huludao.</title>
        <authorList>
            <person name="Deng T."/>
        </authorList>
    </citation>
    <scope>NUCLEOTIDE SEQUENCE [LARGE SCALE GENOMIC DNA]</scope>
    <source>
        <strain evidence="3 4">M216</strain>
    </source>
</reference>
<evidence type="ECO:0000313" key="4">
    <source>
        <dbReference type="Proteomes" id="UP001223547"/>
    </source>
</evidence>
<evidence type="ECO:0008006" key="5">
    <source>
        <dbReference type="Google" id="ProtNLM"/>
    </source>
</evidence>
<gene>
    <name evidence="3" type="ORF">QQF73_03390</name>
</gene>
<evidence type="ECO:0000256" key="1">
    <source>
        <dbReference type="SAM" id="MobiDB-lite"/>
    </source>
</evidence>
<organism evidence="3 4">
    <name type="scientific">Marinobacter albus</name>
    <dbReference type="NCBI Taxonomy" id="3030833"/>
    <lineage>
        <taxon>Bacteria</taxon>
        <taxon>Pseudomonadati</taxon>
        <taxon>Pseudomonadota</taxon>
        <taxon>Gammaproteobacteria</taxon>
        <taxon>Pseudomonadales</taxon>
        <taxon>Marinobacteraceae</taxon>
        <taxon>Marinobacter</taxon>
    </lineage>
</organism>
<name>A0ABT7HAS6_9GAMM</name>
<feature type="signal peptide" evidence="2">
    <location>
        <begin position="1"/>
        <end position="23"/>
    </location>
</feature>
<feature type="compositionally biased region" description="Gly residues" evidence="1">
    <location>
        <begin position="201"/>
        <end position="216"/>
    </location>
</feature>
<sequence length="300" mass="31545">MLGRPLSAGLMALSLLACSGANDGESISIRQVAVTDSDGTELTSVAPNQTFLVSWNVAAVRPEQRYSIWIRAVSAADPGGREIAFQKCAEPGTRGSFACDNLGQISCLLDTGRQVTCQIAGEERLTTLAANNFQLMFEACMFDRSGNLLCQNRDLGASINLSTGDSSPPPPPEPPAEPDEPVDEPPVDDDPPPDDDDPPNNGGGNPGGGPGGGGPPGRDDDDDEVEEPPVEEEPPVVEEPPAEEEPPVVEEPPVEEEPPVVEEPPAEEEPPVEEEPVVDETGTVEAELPEELQPPGVPVL</sequence>
<comment type="caution">
    <text evidence="3">The sequence shown here is derived from an EMBL/GenBank/DDBJ whole genome shotgun (WGS) entry which is preliminary data.</text>
</comment>
<dbReference type="Proteomes" id="UP001223547">
    <property type="component" value="Unassembled WGS sequence"/>
</dbReference>
<feature type="compositionally biased region" description="Acidic residues" evidence="1">
    <location>
        <begin position="219"/>
        <end position="278"/>
    </location>
</feature>
<dbReference type="RefSeq" id="WP_219866828.1">
    <property type="nucleotide sequence ID" value="NZ_JASSQD010000001.1"/>
</dbReference>
<keyword evidence="4" id="KW-1185">Reference proteome</keyword>
<feature type="chain" id="PRO_5046155586" description="Fibronectin type-III domain-containing protein" evidence="2">
    <location>
        <begin position="24"/>
        <end position="300"/>
    </location>
</feature>
<keyword evidence="2" id="KW-0732">Signal</keyword>
<accession>A0ABT7HAS6</accession>
<evidence type="ECO:0000313" key="3">
    <source>
        <dbReference type="EMBL" id="MDK9556656.1"/>
    </source>
</evidence>
<dbReference type="EMBL" id="JASSQD010000001">
    <property type="protein sequence ID" value="MDK9556656.1"/>
    <property type="molecule type" value="Genomic_DNA"/>
</dbReference>
<protein>
    <recommendedName>
        <fullName evidence="5">Fibronectin type-III domain-containing protein</fullName>
    </recommendedName>
</protein>